<sequence length="111" mass="11707">PPPSSLLSNSNVPCLDSLSLVDDDDDDLLLSAPLSSPFVVVAVDAPDFDDAAKDLDLDLEDDPLTDFDDFDVDFVEDFADVPVCSLTLSLSSASEPLSSSDVVAPDFDDAP</sequence>
<dbReference type="Proteomes" id="UP000194236">
    <property type="component" value="Unassembled WGS sequence"/>
</dbReference>
<dbReference type="EMBL" id="MUJZ01021059">
    <property type="protein sequence ID" value="OTF79853.1"/>
    <property type="molecule type" value="Genomic_DNA"/>
</dbReference>
<keyword evidence="3" id="KW-1185">Reference proteome</keyword>
<reference evidence="2 3" key="1">
    <citation type="submission" date="2017-03" db="EMBL/GenBank/DDBJ databases">
        <title>Genome Survey of Euroglyphus maynei.</title>
        <authorList>
            <person name="Arlian L.G."/>
            <person name="Morgan M.S."/>
            <person name="Rider S.D."/>
        </authorList>
    </citation>
    <scope>NUCLEOTIDE SEQUENCE [LARGE SCALE GENOMIC DNA]</scope>
    <source>
        <strain evidence="2">Arlian Lab</strain>
        <tissue evidence="2">Whole body</tissue>
    </source>
</reference>
<evidence type="ECO:0000313" key="2">
    <source>
        <dbReference type="EMBL" id="OTF79853.1"/>
    </source>
</evidence>
<protein>
    <submittedName>
        <fullName evidence="2">Uncharacterized protein</fullName>
    </submittedName>
</protein>
<feature type="region of interest" description="Disordered" evidence="1">
    <location>
        <begin position="92"/>
        <end position="111"/>
    </location>
</feature>
<gene>
    <name evidence="2" type="ORF">BLA29_011397</name>
</gene>
<feature type="non-terminal residue" evidence="2">
    <location>
        <position position="1"/>
    </location>
</feature>
<evidence type="ECO:0000313" key="3">
    <source>
        <dbReference type="Proteomes" id="UP000194236"/>
    </source>
</evidence>
<organism evidence="2 3">
    <name type="scientific">Euroglyphus maynei</name>
    <name type="common">Mayne's house dust mite</name>
    <dbReference type="NCBI Taxonomy" id="6958"/>
    <lineage>
        <taxon>Eukaryota</taxon>
        <taxon>Metazoa</taxon>
        <taxon>Ecdysozoa</taxon>
        <taxon>Arthropoda</taxon>
        <taxon>Chelicerata</taxon>
        <taxon>Arachnida</taxon>
        <taxon>Acari</taxon>
        <taxon>Acariformes</taxon>
        <taxon>Sarcoptiformes</taxon>
        <taxon>Astigmata</taxon>
        <taxon>Psoroptidia</taxon>
        <taxon>Analgoidea</taxon>
        <taxon>Pyroglyphidae</taxon>
        <taxon>Pyroglyphinae</taxon>
        <taxon>Euroglyphus</taxon>
    </lineage>
</organism>
<comment type="caution">
    <text evidence="2">The sequence shown here is derived from an EMBL/GenBank/DDBJ whole genome shotgun (WGS) entry which is preliminary data.</text>
</comment>
<name>A0A1Y3BJ53_EURMA</name>
<accession>A0A1Y3BJ53</accession>
<proteinExistence type="predicted"/>
<evidence type="ECO:0000256" key="1">
    <source>
        <dbReference type="SAM" id="MobiDB-lite"/>
    </source>
</evidence>
<dbReference type="AlphaFoldDB" id="A0A1Y3BJ53"/>